<evidence type="ECO:0000313" key="10">
    <source>
        <dbReference type="EMBL" id="KAB1206720.1"/>
    </source>
</evidence>
<dbReference type="NCBIfam" id="TIGR00728">
    <property type="entry name" value="OPT_sfam"/>
    <property type="match status" value="1"/>
</dbReference>
<feature type="transmembrane region" description="Helical" evidence="9">
    <location>
        <begin position="281"/>
        <end position="299"/>
    </location>
</feature>
<sequence length="597" mass="66866">MATLEIETKNFDTFGATNHSDKHITKAGDDVDEDELSPIEEVRLTVANTDDPTLPVRTAPHHHPNHLLVASLPIGRFMATTLPRKQFRIPGFGSRLFSLNPGLLNMKEHVLITIFANARTAFGNGPTYAVGIVDIIKAFYHRNISFVVGWLLIITTQVLGYGWPGLLRKYVVDPANMWWPSTLVQVSIFRALHEKEGKRHMTWGMFFVIVLVCSFAWYTMPGYLFPTLTNISWICWAFSTSVIARQIGLVMQGFGLGAVTLDWAAVSSFLFSPFFFIMKVFAGYTVIVYLAIPIAYWGFDLYDAKRFPIFSSDLFTSQGQPYNITGIVNDQFELDVSKYQEQGPIRMSMFFALTYGFGFATITATLTHVARLMRKYKDIPSWWFYLLVVVTIVISLILCFAVKDQTPGLNIITECMMGLTYSGRSIANVCFKVYGDMSMTQAVSFLNGFKLGHYMKIPPRSMFLVQFIGKILAGTINIGVGIPQAILDPGPLINLPVLLGATGMMPLATPLNYNAWVLVGMIFNYFLFKYQKQWWKRYNYVFSGAMDAGVAFMAVLLYITMGLESKSITWWGTGSEHCGLASCPIAKGIEVGGCPVR</sequence>
<reference evidence="10 11" key="1">
    <citation type="journal article" date="2019" name="Plant Biotechnol. J.">
        <title>The red bayberry genome and genetic basis of sex determination.</title>
        <authorList>
            <person name="Jia H.M."/>
            <person name="Jia H.J."/>
            <person name="Cai Q.L."/>
            <person name="Wang Y."/>
            <person name="Zhao H.B."/>
            <person name="Yang W.F."/>
            <person name="Wang G.Y."/>
            <person name="Li Y.H."/>
            <person name="Zhan D.L."/>
            <person name="Shen Y.T."/>
            <person name="Niu Q.F."/>
            <person name="Chang L."/>
            <person name="Qiu J."/>
            <person name="Zhao L."/>
            <person name="Xie H.B."/>
            <person name="Fu W.Y."/>
            <person name="Jin J."/>
            <person name="Li X.W."/>
            <person name="Jiao Y."/>
            <person name="Zhou C.C."/>
            <person name="Tu T."/>
            <person name="Chai C.Y."/>
            <person name="Gao J.L."/>
            <person name="Fan L.J."/>
            <person name="van de Weg E."/>
            <person name="Wang J.Y."/>
            <person name="Gao Z.S."/>
        </authorList>
    </citation>
    <scope>NUCLEOTIDE SEQUENCE [LARGE SCALE GENOMIC DNA]</scope>
    <source>
        <tissue evidence="10">Leaves</tissue>
    </source>
</reference>
<evidence type="ECO:0000256" key="3">
    <source>
        <dbReference type="ARBA" id="ARBA00022448"/>
    </source>
</evidence>
<organism evidence="10 11">
    <name type="scientific">Morella rubra</name>
    <name type="common">Chinese bayberry</name>
    <dbReference type="NCBI Taxonomy" id="262757"/>
    <lineage>
        <taxon>Eukaryota</taxon>
        <taxon>Viridiplantae</taxon>
        <taxon>Streptophyta</taxon>
        <taxon>Embryophyta</taxon>
        <taxon>Tracheophyta</taxon>
        <taxon>Spermatophyta</taxon>
        <taxon>Magnoliopsida</taxon>
        <taxon>eudicotyledons</taxon>
        <taxon>Gunneridae</taxon>
        <taxon>Pentapetalae</taxon>
        <taxon>rosids</taxon>
        <taxon>fabids</taxon>
        <taxon>Fagales</taxon>
        <taxon>Myricaceae</taxon>
        <taxon>Morella</taxon>
    </lineage>
</organism>
<proteinExistence type="inferred from homology"/>
<evidence type="ECO:0000256" key="2">
    <source>
        <dbReference type="ARBA" id="ARBA00005484"/>
    </source>
</evidence>
<evidence type="ECO:0000256" key="6">
    <source>
        <dbReference type="ARBA" id="ARBA00022927"/>
    </source>
</evidence>
<comment type="subcellular location">
    <subcellularLocation>
        <location evidence="1">Membrane</location>
        <topology evidence="1">Multi-pass membrane protein</topology>
    </subcellularLocation>
</comment>
<evidence type="ECO:0000256" key="9">
    <source>
        <dbReference type="SAM" id="Phobius"/>
    </source>
</evidence>
<name>A0A6A1V6B0_9ROSI</name>
<dbReference type="OrthoDB" id="9986677at2759"/>
<dbReference type="PANTHER" id="PTHR22601">
    <property type="entry name" value="ISP4 LIKE PROTEIN"/>
    <property type="match status" value="1"/>
</dbReference>
<feature type="transmembrane region" description="Helical" evidence="9">
    <location>
        <begin position="382"/>
        <end position="402"/>
    </location>
</feature>
<protein>
    <submittedName>
        <fullName evidence="10">Oligopeptide transporter 4</fullName>
    </submittedName>
</protein>
<dbReference type="InterPro" id="IPR004813">
    <property type="entry name" value="OPT"/>
</dbReference>
<evidence type="ECO:0000256" key="5">
    <source>
        <dbReference type="ARBA" id="ARBA00022856"/>
    </source>
</evidence>
<dbReference type="InterPro" id="IPR004648">
    <property type="entry name" value="Oligpept_transpt"/>
</dbReference>
<keyword evidence="11" id="KW-1185">Reference proteome</keyword>
<keyword evidence="6" id="KW-0653">Protein transport</keyword>
<dbReference type="GO" id="GO:0035673">
    <property type="term" value="F:oligopeptide transmembrane transporter activity"/>
    <property type="evidence" value="ECO:0007669"/>
    <property type="project" value="InterPro"/>
</dbReference>
<feature type="transmembrane region" description="Helical" evidence="9">
    <location>
        <begin position="507"/>
        <end position="528"/>
    </location>
</feature>
<keyword evidence="7 9" id="KW-1133">Transmembrane helix</keyword>
<dbReference type="GO" id="GO:0016020">
    <property type="term" value="C:membrane"/>
    <property type="evidence" value="ECO:0007669"/>
    <property type="project" value="UniProtKB-SubCell"/>
</dbReference>
<dbReference type="AlphaFoldDB" id="A0A6A1V6B0"/>
<comment type="similarity">
    <text evidence="2">Belongs to the oligopeptide OPT transporter (TC 2.A.67.1) family.</text>
</comment>
<evidence type="ECO:0000256" key="4">
    <source>
        <dbReference type="ARBA" id="ARBA00022692"/>
    </source>
</evidence>
<feature type="transmembrane region" description="Helical" evidence="9">
    <location>
        <begin position="200"/>
        <end position="218"/>
    </location>
</feature>
<feature type="transmembrane region" description="Helical" evidence="9">
    <location>
        <begin position="463"/>
        <end position="487"/>
    </location>
</feature>
<accession>A0A6A1V6B0</accession>
<dbReference type="Proteomes" id="UP000516437">
    <property type="component" value="Chromosome 7"/>
</dbReference>
<dbReference type="Pfam" id="PF03169">
    <property type="entry name" value="OPT"/>
    <property type="match status" value="2"/>
</dbReference>
<feature type="transmembrane region" description="Helical" evidence="9">
    <location>
        <begin position="540"/>
        <end position="561"/>
    </location>
</feature>
<evidence type="ECO:0000256" key="1">
    <source>
        <dbReference type="ARBA" id="ARBA00004141"/>
    </source>
</evidence>
<keyword evidence="4 9" id="KW-0812">Transmembrane</keyword>
<gene>
    <name evidence="10" type="ORF">CJ030_MR7G013533</name>
</gene>
<feature type="transmembrane region" description="Helical" evidence="9">
    <location>
        <begin position="144"/>
        <end position="163"/>
    </location>
</feature>
<evidence type="ECO:0000256" key="7">
    <source>
        <dbReference type="ARBA" id="ARBA00022989"/>
    </source>
</evidence>
<dbReference type="GO" id="GO:0015031">
    <property type="term" value="P:protein transport"/>
    <property type="evidence" value="ECO:0007669"/>
    <property type="project" value="UniProtKB-KW"/>
</dbReference>
<keyword evidence="5" id="KW-0571">Peptide transport</keyword>
<evidence type="ECO:0000256" key="8">
    <source>
        <dbReference type="ARBA" id="ARBA00023136"/>
    </source>
</evidence>
<evidence type="ECO:0000313" key="11">
    <source>
        <dbReference type="Proteomes" id="UP000516437"/>
    </source>
</evidence>
<feature type="transmembrane region" description="Helical" evidence="9">
    <location>
        <begin position="350"/>
        <end position="370"/>
    </location>
</feature>
<keyword evidence="8 9" id="KW-0472">Membrane</keyword>
<feature type="transmembrane region" description="Helical" evidence="9">
    <location>
        <begin position="224"/>
        <end position="244"/>
    </location>
</feature>
<keyword evidence="3" id="KW-0813">Transport</keyword>
<comment type="caution">
    <text evidence="10">The sequence shown here is derived from an EMBL/GenBank/DDBJ whole genome shotgun (WGS) entry which is preliminary data.</text>
</comment>
<dbReference type="EMBL" id="RXIC02000025">
    <property type="protein sequence ID" value="KAB1206720.1"/>
    <property type="molecule type" value="Genomic_DNA"/>
</dbReference>